<evidence type="ECO:0000313" key="2">
    <source>
        <dbReference type="EMBL" id="KAK9020418.1"/>
    </source>
</evidence>
<sequence length="268" mass="29659">MGAKGEVARTPVNAKTNLRDERSFKDLLLSKPIGVEKPVKQSNGNLNSGNRGNATRSLLKFHIPVEVTTWINHSLSDYVDNMVSKEGLPLAFCSVSLFGVPLQCWYDEFFLSTLRIDGGSRHGKETSFNVELCLPCTFQHGDGTNYLGPDPPNQSSLVPRSGSGSQLKYNVGLYAVDPSQAQLHDDLENLIIQDSLEMEHMPLIINQAFEIVLDSRDVFSQAENYSFPSEAGLEQNQVTPSHSRLGPSTNNKNSGDLFNVGYRKSIRR</sequence>
<comment type="caution">
    <text evidence="2">The sequence shown here is derived from an EMBL/GenBank/DDBJ whole genome shotgun (WGS) entry which is preliminary data.</text>
</comment>
<feature type="compositionally biased region" description="Polar residues" evidence="1">
    <location>
        <begin position="153"/>
        <end position="163"/>
    </location>
</feature>
<protein>
    <submittedName>
        <fullName evidence="2">Uncharacterized protein</fullName>
    </submittedName>
</protein>
<organism evidence="2 3">
    <name type="scientific">Hibiscus sabdariffa</name>
    <name type="common">roselle</name>
    <dbReference type="NCBI Taxonomy" id="183260"/>
    <lineage>
        <taxon>Eukaryota</taxon>
        <taxon>Viridiplantae</taxon>
        <taxon>Streptophyta</taxon>
        <taxon>Embryophyta</taxon>
        <taxon>Tracheophyta</taxon>
        <taxon>Spermatophyta</taxon>
        <taxon>Magnoliopsida</taxon>
        <taxon>eudicotyledons</taxon>
        <taxon>Gunneridae</taxon>
        <taxon>Pentapetalae</taxon>
        <taxon>rosids</taxon>
        <taxon>malvids</taxon>
        <taxon>Malvales</taxon>
        <taxon>Malvaceae</taxon>
        <taxon>Malvoideae</taxon>
        <taxon>Hibiscus</taxon>
    </lineage>
</organism>
<feature type="region of interest" description="Disordered" evidence="1">
    <location>
        <begin position="144"/>
        <end position="163"/>
    </location>
</feature>
<feature type="region of interest" description="Disordered" evidence="1">
    <location>
        <begin position="230"/>
        <end position="268"/>
    </location>
</feature>
<name>A0ABR2S5A1_9ROSI</name>
<evidence type="ECO:0000313" key="3">
    <source>
        <dbReference type="Proteomes" id="UP001396334"/>
    </source>
</evidence>
<evidence type="ECO:0000256" key="1">
    <source>
        <dbReference type="SAM" id="MobiDB-lite"/>
    </source>
</evidence>
<proteinExistence type="predicted"/>
<reference evidence="2 3" key="1">
    <citation type="journal article" date="2024" name="G3 (Bethesda)">
        <title>Genome assembly of Hibiscus sabdariffa L. provides insights into metabolisms of medicinal natural products.</title>
        <authorList>
            <person name="Kim T."/>
        </authorList>
    </citation>
    <scope>NUCLEOTIDE SEQUENCE [LARGE SCALE GENOMIC DNA]</scope>
    <source>
        <strain evidence="2">TK-2024</strain>
        <tissue evidence="2">Old leaves</tissue>
    </source>
</reference>
<dbReference type="Proteomes" id="UP001396334">
    <property type="component" value="Unassembled WGS sequence"/>
</dbReference>
<keyword evidence="3" id="KW-1185">Reference proteome</keyword>
<dbReference type="EMBL" id="JBBPBN010000016">
    <property type="protein sequence ID" value="KAK9020418.1"/>
    <property type="molecule type" value="Genomic_DNA"/>
</dbReference>
<gene>
    <name evidence="2" type="ORF">V6N11_010442</name>
</gene>
<accession>A0ABR2S5A1</accession>
<feature type="compositionally biased region" description="Polar residues" evidence="1">
    <location>
        <begin position="234"/>
        <end position="256"/>
    </location>
</feature>